<name>A0A7W6WKW9_9PROT</name>
<reference evidence="1 2" key="1">
    <citation type="submission" date="2020-08" db="EMBL/GenBank/DDBJ databases">
        <title>Genome sequencing of Purple Non-Sulfur Bacteria from various extreme environments.</title>
        <authorList>
            <person name="Mayer M."/>
        </authorList>
    </citation>
    <scope>NUCLEOTIDE SEQUENCE [LARGE SCALE GENOMIC DNA]</scope>
    <source>
        <strain evidence="1 2">JA135</strain>
    </source>
</reference>
<proteinExistence type="predicted"/>
<protein>
    <submittedName>
        <fullName evidence="1">Lactate dehydrogenase-like 2-hydroxyacid dehydrogenase</fullName>
    </submittedName>
</protein>
<dbReference type="Gene3D" id="3.40.50.720">
    <property type="entry name" value="NAD(P)-binding Rossmann-like Domain"/>
    <property type="match status" value="1"/>
</dbReference>
<accession>A0A7W6WKW9</accession>
<dbReference type="EMBL" id="JACIGI010000017">
    <property type="protein sequence ID" value="MBB4286500.1"/>
    <property type="molecule type" value="Genomic_DNA"/>
</dbReference>
<dbReference type="SUPFAM" id="SSF51735">
    <property type="entry name" value="NAD(P)-binding Rossmann-fold domains"/>
    <property type="match status" value="1"/>
</dbReference>
<dbReference type="Proteomes" id="UP000555728">
    <property type="component" value="Unassembled WGS sequence"/>
</dbReference>
<sequence length="39" mass="4009">MTAGPDATPKDRLMTLRIGINGFGRVGRLVANIAGALPS</sequence>
<keyword evidence="2" id="KW-1185">Reference proteome</keyword>
<dbReference type="AlphaFoldDB" id="A0A7W6WKW9"/>
<comment type="caution">
    <text evidence="1">The sequence shown here is derived from an EMBL/GenBank/DDBJ whole genome shotgun (WGS) entry which is preliminary data.</text>
</comment>
<organism evidence="1 2">
    <name type="scientific">Roseospira goensis</name>
    <dbReference type="NCBI Taxonomy" id="391922"/>
    <lineage>
        <taxon>Bacteria</taxon>
        <taxon>Pseudomonadati</taxon>
        <taxon>Pseudomonadota</taxon>
        <taxon>Alphaproteobacteria</taxon>
        <taxon>Rhodospirillales</taxon>
        <taxon>Rhodospirillaceae</taxon>
        <taxon>Roseospira</taxon>
    </lineage>
</organism>
<evidence type="ECO:0000313" key="1">
    <source>
        <dbReference type="EMBL" id="MBB4286500.1"/>
    </source>
</evidence>
<gene>
    <name evidence="1" type="ORF">GGD88_002232</name>
</gene>
<dbReference type="InterPro" id="IPR036291">
    <property type="entry name" value="NAD(P)-bd_dom_sf"/>
</dbReference>
<evidence type="ECO:0000313" key="2">
    <source>
        <dbReference type="Proteomes" id="UP000555728"/>
    </source>
</evidence>